<proteinExistence type="predicted"/>
<reference evidence="1 2" key="1">
    <citation type="journal article" date="2008" name="Nature">
        <title>The genome of Laccaria bicolor provides insights into mycorrhizal symbiosis.</title>
        <authorList>
            <person name="Martin F."/>
            <person name="Aerts A."/>
            <person name="Ahren D."/>
            <person name="Brun A."/>
            <person name="Danchin E.G.J."/>
            <person name="Duchaussoy F."/>
            <person name="Gibon J."/>
            <person name="Kohler A."/>
            <person name="Lindquist E."/>
            <person name="Pereda V."/>
            <person name="Salamov A."/>
            <person name="Shapiro H.J."/>
            <person name="Wuyts J."/>
            <person name="Blaudez D."/>
            <person name="Buee M."/>
            <person name="Brokstein P."/>
            <person name="Canbaeck B."/>
            <person name="Cohen D."/>
            <person name="Courty P.E."/>
            <person name="Coutinho P.M."/>
            <person name="Delaruelle C."/>
            <person name="Detter J.C."/>
            <person name="Deveau A."/>
            <person name="DiFazio S."/>
            <person name="Duplessis S."/>
            <person name="Fraissinet-Tachet L."/>
            <person name="Lucic E."/>
            <person name="Frey-Klett P."/>
            <person name="Fourrey C."/>
            <person name="Feussner I."/>
            <person name="Gay G."/>
            <person name="Grimwood J."/>
            <person name="Hoegger P.J."/>
            <person name="Jain P."/>
            <person name="Kilaru S."/>
            <person name="Labbe J."/>
            <person name="Lin Y.C."/>
            <person name="Legue V."/>
            <person name="Le Tacon F."/>
            <person name="Marmeisse R."/>
            <person name="Melayah D."/>
            <person name="Montanini B."/>
            <person name="Muratet M."/>
            <person name="Nehls U."/>
            <person name="Niculita-Hirzel H."/>
            <person name="Oudot-Le Secq M.P."/>
            <person name="Peter M."/>
            <person name="Quesneville H."/>
            <person name="Rajashekar B."/>
            <person name="Reich M."/>
            <person name="Rouhier N."/>
            <person name="Schmutz J."/>
            <person name="Yin T."/>
            <person name="Chalot M."/>
            <person name="Henrissat B."/>
            <person name="Kuees U."/>
            <person name="Lucas S."/>
            <person name="Van de Peer Y."/>
            <person name="Podila G.K."/>
            <person name="Polle A."/>
            <person name="Pukkila P.J."/>
            <person name="Richardson P.M."/>
            <person name="Rouze P."/>
            <person name="Sanders I.R."/>
            <person name="Stajich J.E."/>
            <person name="Tunlid A."/>
            <person name="Tuskan G."/>
            <person name="Grigoriev I.V."/>
        </authorList>
    </citation>
    <scope>NUCLEOTIDE SEQUENCE [LARGE SCALE GENOMIC DNA]</scope>
    <source>
        <strain evidence="2">S238N-H82 / ATCC MYA-4686</strain>
    </source>
</reference>
<organism evidence="2">
    <name type="scientific">Laccaria bicolor (strain S238N-H82 / ATCC MYA-4686)</name>
    <name type="common">Bicoloured deceiver</name>
    <name type="synonym">Laccaria laccata var. bicolor</name>
    <dbReference type="NCBI Taxonomy" id="486041"/>
    <lineage>
        <taxon>Eukaryota</taxon>
        <taxon>Fungi</taxon>
        <taxon>Dikarya</taxon>
        <taxon>Basidiomycota</taxon>
        <taxon>Agaricomycotina</taxon>
        <taxon>Agaricomycetes</taxon>
        <taxon>Agaricomycetidae</taxon>
        <taxon>Agaricales</taxon>
        <taxon>Agaricineae</taxon>
        <taxon>Hydnangiaceae</taxon>
        <taxon>Laccaria</taxon>
    </lineage>
</organism>
<dbReference type="AlphaFoldDB" id="B0DJW9"/>
<dbReference type="Proteomes" id="UP000001194">
    <property type="component" value="Unassembled WGS sequence"/>
</dbReference>
<dbReference type="GeneID" id="6079829"/>
<protein>
    <submittedName>
        <fullName evidence="1">Predicted protein</fullName>
    </submittedName>
</protein>
<dbReference type="HOGENOM" id="CLU_625647_0_0_1"/>
<accession>B0DJW9</accession>
<evidence type="ECO:0000313" key="2">
    <source>
        <dbReference type="Proteomes" id="UP000001194"/>
    </source>
</evidence>
<gene>
    <name evidence="1" type="ORF">LACBIDRAFT_330012</name>
</gene>
<dbReference type="KEGG" id="lbc:LACBIDRAFT_330012"/>
<name>B0DJW9_LACBS</name>
<dbReference type="InParanoid" id="B0DJW9"/>
<evidence type="ECO:0000313" key="1">
    <source>
        <dbReference type="EMBL" id="EDR05193.1"/>
    </source>
</evidence>
<dbReference type="RefSeq" id="XP_001884158.1">
    <property type="nucleotide sequence ID" value="XM_001884123.1"/>
</dbReference>
<keyword evidence="2" id="KW-1185">Reference proteome</keyword>
<dbReference type="EMBL" id="DS547114">
    <property type="protein sequence ID" value="EDR05193.1"/>
    <property type="molecule type" value="Genomic_DNA"/>
</dbReference>
<sequence>MSSLSRKRYAIYTSLGFVSTIWFLKPELLRGGLAGRFEVYLIRRVLTIGRAYVGLPDGENVKFCLTPPNGPRKLPSSKGGLAIDVATTLCDVELKPFFHRLCIVNTALNILRHAEDESNVTGQFRGVRSQFRLEIDLKRERGVNSTVGYTKTKLTDTLDHRKTLYFNHHDLVDNTAIFTTPALVCYGSRDLASKRTFCRIKHTASGTPLSVPKLSRSLQVEGPAIILPDTAVELLIQGPQYALDQPPNCTNPPATTAYGKQELHDLIPRRYPKRSVFIPVMDRERHFILTHYAKSTPLKHVDHRSHHNFEEILGRYLYLREIQTRISIYLTSSCFNQVRLHSTFMNRSHPDRIQAEDSLVVWQNYGAPHPAHLLPSNRPIESLDHLRDAHAHHRLCPDMALSPPFRFCNLPRMSSLREYIVTRILTPRYAAQMHTAAY</sequence>